<gene>
    <name evidence="4" type="primary">pqqA</name>
    <name evidence="4" type="ORF">ACFFQA_25160</name>
</gene>
<evidence type="ECO:0000313" key="4">
    <source>
        <dbReference type="EMBL" id="MFB9907238.1"/>
    </source>
</evidence>
<comment type="pathway">
    <text evidence="1">Cofactor biosynthesis; pyrroloquinoline quinone biosynthesis.</text>
</comment>
<protein>
    <recommendedName>
        <fullName evidence="3">Coenzyme PQQ synthesis protein A</fullName>
    </recommendedName>
</protein>
<comment type="similarity">
    <text evidence="2">Belongs to the PqqA family.</text>
</comment>
<dbReference type="RefSeq" id="WP_377857009.1">
    <property type="nucleotide sequence ID" value="NZ_JBHLZU010000020.1"/>
</dbReference>
<name>A0ABV6A245_9PSEU</name>
<dbReference type="Proteomes" id="UP001589693">
    <property type="component" value="Unassembled WGS sequence"/>
</dbReference>
<sequence>MFVTTTTGRRATGVAVESTERPEWVVPDFAEYDTPMEVTAYAARS</sequence>
<evidence type="ECO:0000256" key="3">
    <source>
        <dbReference type="ARBA" id="ARBA00015086"/>
    </source>
</evidence>
<accession>A0ABV6A245</accession>
<evidence type="ECO:0000256" key="1">
    <source>
        <dbReference type="ARBA" id="ARBA00004886"/>
    </source>
</evidence>
<proteinExistence type="inferred from homology"/>
<dbReference type="EMBL" id="JBHLZU010000020">
    <property type="protein sequence ID" value="MFB9907238.1"/>
    <property type="molecule type" value="Genomic_DNA"/>
</dbReference>
<keyword evidence="5" id="KW-1185">Reference proteome</keyword>
<dbReference type="Pfam" id="PF08042">
    <property type="entry name" value="PqqA"/>
    <property type="match status" value="1"/>
</dbReference>
<evidence type="ECO:0000313" key="5">
    <source>
        <dbReference type="Proteomes" id="UP001589693"/>
    </source>
</evidence>
<reference evidence="4 5" key="1">
    <citation type="submission" date="2024-09" db="EMBL/GenBank/DDBJ databases">
        <authorList>
            <person name="Sun Q."/>
            <person name="Mori K."/>
        </authorList>
    </citation>
    <scope>NUCLEOTIDE SEQUENCE [LARGE SCALE GENOMIC DNA]</scope>
    <source>
        <strain evidence="4 5">TBRC 7907</strain>
    </source>
</reference>
<evidence type="ECO:0000256" key="2">
    <source>
        <dbReference type="ARBA" id="ARBA00009325"/>
    </source>
</evidence>
<dbReference type="InterPro" id="IPR011725">
    <property type="entry name" value="PQQ_synth_PqqA"/>
</dbReference>
<organism evidence="4 5">
    <name type="scientific">Allokutzneria oryzae</name>
    <dbReference type="NCBI Taxonomy" id="1378989"/>
    <lineage>
        <taxon>Bacteria</taxon>
        <taxon>Bacillati</taxon>
        <taxon>Actinomycetota</taxon>
        <taxon>Actinomycetes</taxon>
        <taxon>Pseudonocardiales</taxon>
        <taxon>Pseudonocardiaceae</taxon>
        <taxon>Allokutzneria</taxon>
    </lineage>
</organism>
<comment type="caution">
    <text evidence="4">The sequence shown here is derived from an EMBL/GenBank/DDBJ whole genome shotgun (WGS) entry which is preliminary data.</text>
</comment>